<feature type="transmembrane region" description="Helical" evidence="6">
    <location>
        <begin position="274"/>
        <end position="293"/>
    </location>
</feature>
<protein>
    <submittedName>
        <fullName evidence="7">Branched-chain amino acid transport system permease protein</fullName>
    </submittedName>
</protein>
<dbReference type="InterPro" id="IPR043428">
    <property type="entry name" value="LivM-like"/>
</dbReference>
<keyword evidence="3 6" id="KW-0812">Transmembrane</keyword>
<keyword evidence="2" id="KW-1003">Cell membrane</keyword>
<dbReference type="PANTHER" id="PTHR30482:SF10">
    <property type="entry name" value="HIGH-AFFINITY BRANCHED-CHAIN AMINO ACID TRANSPORT PROTEIN BRAE"/>
    <property type="match status" value="1"/>
</dbReference>
<feature type="transmembrane region" description="Helical" evidence="6">
    <location>
        <begin position="305"/>
        <end position="336"/>
    </location>
</feature>
<gene>
    <name evidence="7" type="ORF">IW245_007451</name>
</gene>
<keyword evidence="5 6" id="KW-0472">Membrane</keyword>
<comment type="caution">
    <text evidence="7">The sequence shown here is derived from an EMBL/GenBank/DDBJ whole genome shotgun (WGS) entry which is preliminary data.</text>
</comment>
<dbReference type="AlphaFoldDB" id="A0A8J7KZL1"/>
<keyword evidence="4 6" id="KW-1133">Transmembrane helix</keyword>
<comment type="subcellular location">
    <subcellularLocation>
        <location evidence="1">Cell membrane</location>
        <topology evidence="1">Multi-pass membrane protein</topology>
    </subcellularLocation>
</comment>
<name>A0A8J7KZL1_9ACTN</name>
<keyword evidence="8" id="KW-1185">Reference proteome</keyword>
<feature type="transmembrane region" description="Helical" evidence="6">
    <location>
        <begin position="29"/>
        <end position="50"/>
    </location>
</feature>
<dbReference type="RefSeq" id="WP_197007701.1">
    <property type="nucleotide sequence ID" value="NZ_BONS01000029.1"/>
</dbReference>
<evidence type="ECO:0000256" key="1">
    <source>
        <dbReference type="ARBA" id="ARBA00004651"/>
    </source>
</evidence>
<dbReference type="EMBL" id="JADOUF010000001">
    <property type="protein sequence ID" value="MBG6141257.1"/>
    <property type="molecule type" value="Genomic_DNA"/>
</dbReference>
<dbReference type="PANTHER" id="PTHR30482">
    <property type="entry name" value="HIGH-AFFINITY BRANCHED-CHAIN AMINO ACID TRANSPORT SYSTEM PERMEASE"/>
    <property type="match status" value="1"/>
</dbReference>
<evidence type="ECO:0000256" key="5">
    <source>
        <dbReference type="ARBA" id="ARBA00023136"/>
    </source>
</evidence>
<evidence type="ECO:0000256" key="6">
    <source>
        <dbReference type="SAM" id="Phobius"/>
    </source>
</evidence>
<dbReference type="Pfam" id="PF02653">
    <property type="entry name" value="BPD_transp_2"/>
    <property type="match status" value="1"/>
</dbReference>
<evidence type="ECO:0000313" key="7">
    <source>
        <dbReference type="EMBL" id="MBG6141257.1"/>
    </source>
</evidence>
<feature type="transmembrane region" description="Helical" evidence="6">
    <location>
        <begin position="62"/>
        <end position="87"/>
    </location>
</feature>
<evidence type="ECO:0000256" key="3">
    <source>
        <dbReference type="ARBA" id="ARBA00022692"/>
    </source>
</evidence>
<evidence type="ECO:0000313" key="8">
    <source>
        <dbReference type="Proteomes" id="UP000622552"/>
    </source>
</evidence>
<dbReference type="GO" id="GO:0005886">
    <property type="term" value="C:plasma membrane"/>
    <property type="evidence" value="ECO:0007669"/>
    <property type="project" value="UniProtKB-SubCell"/>
</dbReference>
<accession>A0A8J7KZL1</accession>
<dbReference type="CDD" id="cd06581">
    <property type="entry name" value="TM_PBP1_LivM_like"/>
    <property type="match status" value="1"/>
</dbReference>
<proteinExistence type="predicted"/>
<feature type="transmembrane region" description="Helical" evidence="6">
    <location>
        <begin position="93"/>
        <end position="110"/>
    </location>
</feature>
<reference evidence="7" key="1">
    <citation type="submission" date="2020-11" db="EMBL/GenBank/DDBJ databases">
        <title>Sequencing the genomes of 1000 actinobacteria strains.</title>
        <authorList>
            <person name="Klenk H.-P."/>
        </authorList>
    </citation>
    <scope>NUCLEOTIDE SEQUENCE</scope>
    <source>
        <strain evidence="7">DSM 45356</strain>
    </source>
</reference>
<evidence type="ECO:0000256" key="4">
    <source>
        <dbReference type="ARBA" id="ARBA00022989"/>
    </source>
</evidence>
<evidence type="ECO:0000256" key="2">
    <source>
        <dbReference type="ARBA" id="ARBA00022475"/>
    </source>
</evidence>
<organism evidence="7 8">
    <name type="scientific">Longispora fulva</name>
    <dbReference type="NCBI Taxonomy" id="619741"/>
    <lineage>
        <taxon>Bacteria</taxon>
        <taxon>Bacillati</taxon>
        <taxon>Actinomycetota</taxon>
        <taxon>Actinomycetes</taxon>
        <taxon>Micromonosporales</taxon>
        <taxon>Micromonosporaceae</taxon>
        <taxon>Longispora</taxon>
    </lineage>
</organism>
<dbReference type="InterPro" id="IPR001851">
    <property type="entry name" value="ABC_transp_permease"/>
</dbReference>
<dbReference type="Proteomes" id="UP000622552">
    <property type="component" value="Unassembled WGS sequence"/>
</dbReference>
<feature type="transmembrane region" description="Helical" evidence="6">
    <location>
        <begin position="131"/>
        <end position="151"/>
    </location>
</feature>
<dbReference type="GO" id="GO:0015658">
    <property type="term" value="F:branched-chain amino acid transmembrane transporter activity"/>
    <property type="evidence" value="ECO:0007669"/>
    <property type="project" value="InterPro"/>
</dbReference>
<feature type="transmembrane region" description="Helical" evidence="6">
    <location>
        <begin position="223"/>
        <end position="240"/>
    </location>
</feature>
<sequence length="398" mass="43035">MIGKLQKADDRRLSILAGMGDRWRAVPKAWRVAVGCAFVLLLFALPRIYIPGVDEIIRTTKTDFTTVLFLVAMYVVVAVGLNVVIGLAGLLDLGYIGFFAVGAYTVALFGSPDSPLHGSKLATFMHTPYGWLLCVPLAVAVTMLSGVLLGWPTLRVRGDYLAIVTLGFGEIVRLVAQNANGLTNGQRGISDIAHPGGTWPNLLPGFIDENWVGLPMFGSATSLAWYWLALVCVIVCMFASRRLERSRVGRAWVAIREDEDAAEIMGVQAFKFKLWAFAFGAALGGLAGALYAGKQQFMGSNSFDLITSILFVAMVVVGGAGNLAGVTVGAILVWYLPERLRGIDFFGIELNTGEYRLLTFGLALIVIMTFRPKGLLPKRYRSSQPPLVEAHVAEEASA</sequence>